<dbReference type="GO" id="GO:0061631">
    <property type="term" value="F:ubiquitin conjugating enzyme activity"/>
    <property type="evidence" value="ECO:0007669"/>
    <property type="project" value="TreeGrafter"/>
</dbReference>
<evidence type="ECO:0000259" key="3">
    <source>
        <dbReference type="PROSITE" id="PS50127"/>
    </source>
</evidence>
<accession>A0A8X8W3D6</accession>
<dbReference type="PANTHER" id="PTHR46116">
    <property type="entry name" value="(E3-INDEPENDENT) E2 UBIQUITIN-CONJUGATING ENZYME"/>
    <property type="match status" value="1"/>
</dbReference>
<proteinExistence type="predicted"/>
<keyword evidence="5" id="KW-1185">Reference proteome</keyword>
<dbReference type="Pfam" id="PF00179">
    <property type="entry name" value="UQ_con"/>
    <property type="match status" value="1"/>
</dbReference>
<dbReference type="PROSITE" id="PS50127">
    <property type="entry name" value="UBC_2"/>
    <property type="match status" value="1"/>
</dbReference>
<evidence type="ECO:0000313" key="4">
    <source>
        <dbReference type="EMBL" id="KAG6387323.1"/>
    </source>
</evidence>
<reference evidence="4" key="1">
    <citation type="submission" date="2018-01" db="EMBL/GenBank/DDBJ databases">
        <authorList>
            <person name="Mao J.F."/>
        </authorList>
    </citation>
    <scope>NUCLEOTIDE SEQUENCE</scope>
    <source>
        <strain evidence="4">Huo1</strain>
        <tissue evidence="4">Leaf</tissue>
    </source>
</reference>
<feature type="domain" description="UBC core" evidence="3">
    <location>
        <begin position="221"/>
        <end position="383"/>
    </location>
</feature>
<evidence type="ECO:0000256" key="1">
    <source>
        <dbReference type="ARBA" id="ARBA00022679"/>
    </source>
</evidence>
<organism evidence="4">
    <name type="scientific">Salvia splendens</name>
    <name type="common">Scarlet sage</name>
    <dbReference type="NCBI Taxonomy" id="180675"/>
    <lineage>
        <taxon>Eukaryota</taxon>
        <taxon>Viridiplantae</taxon>
        <taxon>Streptophyta</taxon>
        <taxon>Embryophyta</taxon>
        <taxon>Tracheophyta</taxon>
        <taxon>Spermatophyta</taxon>
        <taxon>Magnoliopsida</taxon>
        <taxon>eudicotyledons</taxon>
        <taxon>Gunneridae</taxon>
        <taxon>Pentapetalae</taxon>
        <taxon>asterids</taxon>
        <taxon>lamiids</taxon>
        <taxon>Lamiales</taxon>
        <taxon>Lamiaceae</taxon>
        <taxon>Nepetoideae</taxon>
        <taxon>Mentheae</taxon>
        <taxon>Salviinae</taxon>
        <taxon>Salvia</taxon>
        <taxon>Salvia subgen. Calosphace</taxon>
        <taxon>core Calosphace</taxon>
    </lineage>
</organism>
<dbReference type="Gene3D" id="3.10.110.10">
    <property type="entry name" value="Ubiquitin Conjugating Enzyme"/>
    <property type="match status" value="1"/>
</dbReference>
<evidence type="ECO:0000256" key="2">
    <source>
        <dbReference type="ARBA" id="ARBA00022786"/>
    </source>
</evidence>
<comment type="caution">
    <text evidence="4">The sequence shown here is derived from an EMBL/GenBank/DDBJ whole genome shotgun (WGS) entry which is preliminary data.</text>
</comment>
<protein>
    <recommendedName>
        <fullName evidence="3">UBC core domain-containing protein</fullName>
    </recommendedName>
</protein>
<dbReference type="InterPro" id="IPR016135">
    <property type="entry name" value="UBQ-conjugating_enzyme/RWD"/>
</dbReference>
<sequence length="448" mass="50209">MFSRVKLFLRWNSEVPEIIDVDMLEDGDDASLMDSEVDGSAKGKKVLSNSSVGVSGLANEESGDDMATSNVGAEELEDYGDDFSSSLYFGEDEWMDSDYDGMIYDDNDHLEAHFDNMELPPGVEAPVPWFRGSPKNDTQIPVKGTSTSTHSGKPLGVGNFYLFGKPDIWNLLLGSSLQTGQVKVVDKMVYKFDNFAKFDTVDDHSDHHYSTRKCSEVASKNWAKRIQEEWKILEKNLPVSFTTEVYVRAYESRMDLLRAVIIGAEGTPYHDGLFFFDVYFPSKYPAIPPEVYYHSGGLRINPNLYNSGKVCLSLLNTWSGSRKEKWISDQSTALQVLVSIQGMILNAKPYFNEPGMQKPPKHFEDSVVGYFRKHARFILVSCVAYLNGAEVGCLVRGGVHDADKDNKRCSDQFKETLGQCITHLVKTFMDIEADGCQEFLVEIGNIIA</sequence>
<gene>
    <name evidence="4" type="ORF">SASPL_152510</name>
</gene>
<dbReference type="InterPro" id="IPR000608">
    <property type="entry name" value="UBC"/>
</dbReference>
<dbReference type="SUPFAM" id="SSF54495">
    <property type="entry name" value="UBC-like"/>
    <property type="match status" value="1"/>
</dbReference>
<dbReference type="CDD" id="cd23837">
    <property type="entry name" value="UBCc_UBE2O"/>
    <property type="match status" value="1"/>
</dbReference>
<dbReference type="PANTHER" id="PTHR46116:SF41">
    <property type="entry name" value="UBIQUITIN-CONJUGATING ENZYME E2 25-RELATED"/>
    <property type="match status" value="1"/>
</dbReference>
<dbReference type="EMBL" id="PNBA02000021">
    <property type="protein sequence ID" value="KAG6387323.1"/>
    <property type="molecule type" value="Genomic_DNA"/>
</dbReference>
<keyword evidence="1" id="KW-0808">Transferase</keyword>
<dbReference type="SMART" id="SM00212">
    <property type="entry name" value="UBCc"/>
    <property type="match status" value="1"/>
</dbReference>
<name>A0A8X8W3D6_SALSN</name>
<dbReference type="Proteomes" id="UP000298416">
    <property type="component" value="Unassembled WGS sequence"/>
</dbReference>
<reference evidence="4" key="2">
    <citation type="submission" date="2020-08" db="EMBL/GenBank/DDBJ databases">
        <title>Plant Genome Project.</title>
        <authorList>
            <person name="Zhang R.-G."/>
        </authorList>
    </citation>
    <scope>NUCLEOTIDE SEQUENCE</scope>
    <source>
        <strain evidence="4">Huo1</strain>
        <tissue evidence="4">Leaf</tissue>
    </source>
</reference>
<dbReference type="AlphaFoldDB" id="A0A8X8W3D6"/>
<evidence type="ECO:0000313" key="5">
    <source>
        <dbReference type="Proteomes" id="UP000298416"/>
    </source>
</evidence>
<keyword evidence="2" id="KW-0833">Ubl conjugation pathway</keyword>